<dbReference type="GO" id="GO:0005576">
    <property type="term" value="C:extracellular region"/>
    <property type="evidence" value="ECO:0007669"/>
    <property type="project" value="UniProtKB-SubCell"/>
</dbReference>
<name>A0A3T1D5U6_9BACL</name>
<sequence>MALSINSINSNNSIYPINRTASLSFQSSNSQNANQSFFSKYAVKNNSYEQYIKTAATGIANFLKSAQDMQASAQKLMQKDHSSFQARIAESSDSKKVTATASAGAASKTYEVKVNAIATSQTNSGTFLSKAEPSVVSKGINEFNITIGGKSTKVSAVISDNDTNDQSLTKLKDAVNAAKTGVTASIVTDDKTGNKKLELSSDKTGADQAFEVKDVTGNAMSATGVKNATQLASNASYSVNGGATQTSQSNTIDLEKGKATATLVAPSTDTVNIRIKPDEDKVIAQVKDLVSSYNTIHNRLKEAGGVMNSSVRKSMESLVSSSTYERIGINRNGDGTLKLDEEQLKKSLSSNFEQTTKAISGNYGLADRLSSAAEKYNESSASSLLNSKARQVQQFAMYQSSMQMAMPTQASGWVVNSLY</sequence>
<keyword evidence="9" id="KW-1185">Reference proteome</keyword>
<feature type="domain" description="Flagellar hook-associated protein 2 C-terminal" evidence="7">
    <location>
        <begin position="232"/>
        <end position="303"/>
    </location>
</feature>
<dbReference type="GO" id="GO:0009424">
    <property type="term" value="C:bacterial-type flagellum hook"/>
    <property type="evidence" value="ECO:0007669"/>
    <property type="project" value="UniProtKB-UniRule"/>
</dbReference>
<evidence type="ECO:0000313" key="9">
    <source>
        <dbReference type="Proteomes" id="UP000289856"/>
    </source>
</evidence>
<evidence type="ECO:0000256" key="3">
    <source>
        <dbReference type="ARBA" id="ARBA00023054"/>
    </source>
</evidence>
<keyword evidence="3" id="KW-0175">Coiled coil</keyword>
<evidence type="ECO:0000256" key="5">
    <source>
        <dbReference type="RuleBase" id="RU362066"/>
    </source>
</evidence>
<dbReference type="Pfam" id="PF07195">
    <property type="entry name" value="FliD_C"/>
    <property type="match status" value="2"/>
</dbReference>
<comment type="similarity">
    <text evidence="1 5">Belongs to the FliD family.</text>
</comment>
<comment type="subunit">
    <text evidence="2 5">Homopentamer.</text>
</comment>
<dbReference type="PANTHER" id="PTHR30288">
    <property type="entry name" value="FLAGELLAR CAP/ASSEMBLY PROTEIN FLID"/>
    <property type="match status" value="1"/>
</dbReference>
<evidence type="ECO:0000259" key="7">
    <source>
        <dbReference type="Pfam" id="PF07195"/>
    </source>
</evidence>
<dbReference type="Proteomes" id="UP000289856">
    <property type="component" value="Chromosome"/>
</dbReference>
<comment type="subcellular location">
    <subcellularLocation>
        <location evidence="5">Secreted</location>
    </subcellularLocation>
    <subcellularLocation>
        <location evidence="5">Bacterial flagellum</location>
    </subcellularLocation>
</comment>
<evidence type="ECO:0000256" key="2">
    <source>
        <dbReference type="ARBA" id="ARBA00011255"/>
    </source>
</evidence>
<dbReference type="InterPro" id="IPR040026">
    <property type="entry name" value="FliD"/>
</dbReference>
<reference evidence="8 9" key="1">
    <citation type="submission" date="2019-01" db="EMBL/GenBank/DDBJ databases">
        <title>Complete genome sequence of Cohnella hallensis HS21 isolated from Korean fir (Abies koreana) rhizospheric soil.</title>
        <authorList>
            <person name="Jiang L."/>
            <person name="Kang S.W."/>
            <person name="Kim S."/>
            <person name="Jung J."/>
            <person name="Kim C.Y."/>
            <person name="Kim D.H."/>
            <person name="Kim S.W."/>
            <person name="Lee J."/>
        </authorList>
    </citation>
    <scope>NUCLEOTIDE SEQUENCE [LARGE SCALE GENOMIC DNA]</scope>
    <source>
        <strain evidence="8 9">HS21</strain>
    </source>
</reference>
<gene>
    <name evidence="8" type="ORF">KCTCHS21_27240</name>
</gene>
<dbReference type="PANTHER" id="PTHR30288:SF0">
    <property type="entry name" value="FLAGELLAR HOOK-ASSOCIATED PROTEIN 2"/>
    <property type="match status" value="1"/>
</dbReference>
<dbReference type="InterPro" id="IPR003481">
    <property type="entry name" value="FliD_N"/>
</dbReference>
<feature type="domain" description="Flagellar hook-associated protein 2 C-terminal" evidence="7">
    <location>
        <begin position="309"/>
        <end position="390"/>
    </location>
</feature>
<evidence type="ECO:0000313" key="8">
    <source>
        <dbReference type="EMBL" id="BBI33325.1"/>
    </source>
</evidence>
<dbReference type="GO" id="GO:0071973">
    <property type="term" value="P:bacterial-type flagellum-dependent cell motility"/>
    <property type="evidence" value="ECO:0007669"/>
    <property type="project" value="TreeGrafter"/>
</dbReference>
<evidence type="ECO:0000259" key="6">
    <source>
        <dbReference type="Pfam" id="PF02465"/>
    </source>
</evidence>
<dbReference type="GO" id="GO:0009421">
    <property type="term" value="C:bacterial-type flagellum filament cap"/>
    <property type="evidence" value="ECO:0007669"/>
    <property type="project" value="InterPro"/>
</dbReference>
<keyword evidence="5" id="KW-0964">Secreted</keyword>
<dbReference type="Pfam" id="PF02465">
    <property type="entry name" value="FliD_N"/>
    <property type="match status" value="1"/>
</dbReference>
<dbReference type="AlphaFoldDB" id="A0A3T1D5U6"/>
<dbReference type="OrthoDB" id="2624588at2"/>
<accession>A0A3T1D5U6</accession>
<dbReference type="InterPro" id="IPR010809">
    <property type="entry name" value="FliD_C"/>
</dbReference>
<dbReference type="KEGG" id="cohn:KCTCHS21_27240"/>
<evidence type="ECO:0000256" key="4">
    <source>
        <dbReference type="ARBA" id="ARBA00023143"/>
    </source>
</evidence>
<dbReference type="GO" id="GO:0007155">
    <property type="term" value="P:cell adhesion"/>
    <property type="evidence" value="ECO:0007669"/>
    <property type="project" value="InterPro"/>
</dbReference>
<evidence type="ECO:0000256" key="1">
    <source>
        <dbReference type="ARBA" id="ARBA00009764"/>
    </source>
</evidence>
<organism evidence="8 9">
    <name type="scientific">Cohnella abietis</name>
    <dbReference type="NCBI Taxonomy" id="2507935"/>
    <lineage>
        <taxon>Bacteria</taxon>
        <taxon>Bacillati</taxon>
        <taxon>Bacillota</taxon>
        <taxon>Bacilli</taxon>
        <taxon>Bacillales</taxon>
        <taxon>Paenibacillaceae</taxon>
        <taxon>Cohnella</taxon>
    </lineage>
</organism>
<dbReference type="EMBL" id="AP019400">
    <property type="protein sequence ID" value="BBI33325.1"/>
    <property type="molecule type" value="Genomic_DNA"/>
</dbReference>
<comment type="function">
    <text evidence="5">Required for morphogenesis and for the elongation of the flagellar filament by facilitating polymerization of the flagellin monomers at the tip of growing filament. Forms a capping structure, which prevents flagellin subunits (transported through the central channel of the flagellum) from leaking out without polymerization at the distal end.</text>
</comment>
<protein>
    <recommendedName>
        <fullName evidence="5">Flagellar hook-associated protein 2</fullName>
        <shortName evidence="5">HAP2</shortName>
    </recommendedName>
    <alternativeName>
        <fullName evidence="5">Flagellar cap protein</fullName>
    </alternativeName>
</protein>
<dbReference type="RefSeq" id="WP_130608851.1">
    <property type="nucleotide sequence ID" value="NZ_AP019400.1"/>
</dbReference>
<keyword evidence="4 5" id="KW-0975">Bacterial flagellum</keyword>
<proteinExistence type="inferred from homology"/>
<feature type="domain" description="Flagellar hook-associated protein 2 N-terminal" evidence="6">
    <location>
        <begin position="49"/>
        <end position="121"/>
    </location>
</feature>